<dbReference type="InterPro" id="IPR041583">
    <property type="entry name" value="TetR_C_31"/>
</dbReference>
<reference evidence="4 5" key="1">
    <citation type="journal article" date="2016" name="Antonie Van Leeuwenhoek">
        <title>Nocardia donostiensis sp. nov., isolated from human respiratory specimens.</title>
        <authorList>
            <person name="Ercibengoa M."/>
            <person name="Bell M."/>
            <person name="Marimon J.M."/>
            <person name="Humrighouse B."/>
            <person name="Klenk H.P."/>
            <person name="Potter G."/>
            <person name="Perez-Trallero E."/>
        </authorList>
    </citation>
    <scope>NUCLEOTIDE SEQUENCE [LARGE SCALE GENOMIC DNA]</scope>
    <source>
        <strain evidence="4 5">X1655</strain>
    </source>
</reference>
<dbReference type="EMBL" id="MUMY01000019">
    <property type="protein sequence ID" value="ONM46926.1"/>
    <property type="molecule type" value="Genomic_DNA"/>
</dbReference>
<dbReference type="STRING" id="1538463.B0T36_20915"/>
<dbReference type="OrthoDB" id="7506349at2"/>
<evidence type="ECO:0000256" key="2">
    <source>
        <dbReference type="PROSITE-ProRule" id="PRU00335"/>
    </source>
</evidence>
<name>A0A1W0B7J5_9NOCA</name>
<dbReference type="SUPFAM" id="SSF46689">
    <property type="entry name" value="Homeodomain-like"/>
    <property type="match status" value="1"/>
</dbReference>
<evidence type="ECO:0000313" key="4">
    <source>
        <dbReference type="EMBL" id="ONM46926.1"/>
    </source>
</evidence>
<accession>A0A1W0B7J5</accession>
<dbReference type="InterPro" id="IPR001647">
    <property type="entry name" value="HTH_TetR"/>
</dbReference>
<feature type="domain" description="HTH tetR-type" evidence="3">
    <location>
        <begin position="2"/>
        <end position="62"/>
    </location>
</feature>
<evidence type="ECO:0000313" key="5">
    <source>
        <dbReference type="Proteomes" id="UP000188836"/>
    </source>
</evidence>
<dbReference type="InterPro" id="IPR009057">
    <property type="entry name" value="Homeodomain-like_sf"/>
</dbReference>
<gene>
    <name evidence="4" type="ORF">B0T46_20870</name>
</gene>
<keyword evidence="1 2" id="KW-0238">DNA-binding</keyword>
<organism evidence="4 5">
    <name type="scientific">Nocardia donostiensis</name>
    <dbReference type="NCBI Taxonomy" id="1538463"/>
    <lineage>
        <taxon>Bacteria</taxon>
        <taxon>Bacillati</taxon>
        <taxon>Actinomycetota</taxon>
        <taxon>Actinomycetes</taxon>
        <taxon>Mycobacteriales</taxon>
        <taxon>Nocardiaceae</taxon>
        <taxon>Nocardia</taxon>
    </lineage>
</organism>
<dbReference type="Gene3D" id="1.10.357.10">
    <property type="entry name" value="Tetracycline Repressor, domain 2"/>
    <property type="match status" value="1"/>
</dbReference>
<dbReference type="PROSITE" id="PS50977">
    <property type="entry name" value="HTH_TETR_2"/>
    <property type="match status" value="1"/>
</dbReference>
<evidence type="ECO:0000259" key="3">
    <source>
        <dbReference type="PROSITE" id="PS50977"/>
    </source>
</evidence>
<protein>
    <submittedName>
        <fullName evidence="4">TetR family transcriptional regulator</fullName>
    </submittedName>
</protein>
<sequence>MPTKRELILDAAIELLGSRGPRALTHRAVDETAGMPPGSTSNYTRTRTALLSAVAERLEEHDYADWALLSRFPRPTTRAQLVDGMARYVVHAVTTDRARTLARYALVLEAGNTPAAHESVLRGHMRLIAWSGELLAGLGGDETATTALVDYLDGVIMHQLLIRREPDFDPRPMLDRIVSSALDGRDG</sequence>
<dbReference type="RefSeq" id="WP_077120002.1">
    <property type="nucleotide sequence ID" value="NZ_LOKT01000015.1"/>
</dbReference>
<proteinExistence type="predicted"/>
<dbReference type="AlphaFoldDB" id="A0A1W0B7J5"/>
<feature type="DNA-binding region" description="H-T-H motif" evidence="2">
    <location>
        <begin position="25"/>
        <end position="44"/>
    </location>
</feature>
<dbReference type="GO" id="GO:0003677">
    <property type="term" value="F:DNA binding"/>
    <property type="evidence" value="ECO:0007669"/>
    <property type="project" value="UniProtKB-UniRule"/>
</dbReference>
<keyword evidence="5" id="KW-1185">Reference proteome</keyword>
<evidence type="ECO:0000256" key="1">
    <source>
        <dbReference type="ARBA" id="ARBA00023125"/>
    </source>
</evidence>
<dbReference type="Proteomes" id="UP000188836">
    <property type="component" value="Unassembled WGS sequence"/>
</dbReference>
<dbReference type="Pfam" id="PF17940">
    <property type="entry name" value="TetR_C_31"/>
    <property type="match status" value="1"/>
</dbReference>
<comment type="caution">
    <text evidence="4">The sequence shown here is derived from an EMBL/GenBank/DDBJ whole genome shotgun (WGS) entry which is preliminary data.</text>
</comment>